<feature type="transmembrane region" description="Helical" evidence="1">
    <location>
        <begin position="127"/>
        <end position="144"/>
    </location>
</feature>
<keyword evidence="1" id="KW-0812">Transmembrane</keyword>
<evidence type="ECO:0000313" key="2">
    <source>
        <dbReference type="EMBL" id="AKB50399.1"/>
    </source>
</evidence>
<dbReference type="HOGENOM" id="CLU_671954_0_0_2"/>
<evidence type="ECO:0008006" key="4">
    <source>
        <dbReference type="Google" id="ProtNLM"/>
    </source>
</evidence>
<feature type="transmembrane region" description="Helical" evidence="1">
    <location>
        <begin position="104"/>
        <end position="120"/>
    </location>
</feature>
<keyword evidence="1" id="KW-1133">Transmembrane helix</keyword>
<organism evidence="2 3">
    <name type="scientific">Methanosarcina barkeri str. Wiesmoor</name>
    <dbReference type="NCBI Taxonomy" id="1434109"/>
    <lineage>
        <taxon>Archaea</taxon>
        <taxon>Methanobacteriati</taxon>
        <taxon>Methanobacteriota</taxon>
        <taxon>Stenosarchaea group</taxon>
        <taxon>Methanomicrobia</taxon>
        <taxon>Methanosarcinales</taxon>
        <taxon>Methanosarcinaceae</taxon>
        <taxon>Methanosarcina</taxon>
    </lineage>
</organism>
<evidence type="ECO:0000256" key="1">
    <source>
        <dbReference type="SAM" id="Phobius"/>
    </source>
</evidence>
<dbReference type="Pfam" id="PF04307">
    <property type="entry name" value="YdjM"/>
    <property type="match status" value="1"/>
</dbReference>
<feature type="transmembrane region" description="Helical" evidence="1">
    <location>
        <begin position="35"/>
        <end position="54"/>
    </location>
</feature>
<dbReference type="PANTHER" id="PTHR40031">
    <property type="entry name" value="HYPOTHETICAL MEMBRANE SPANNING PROTEIN"/>
    <property type="match status" value="1"/>
</dbReference>
<proteinExistence type="predicted"/>
<evidence type="ECO:0000313" key="3">
    <source>
        <dbReference type="Proteomes" id="UP000033038"/>
    </source>
</evidence>
<sequence length="409" mass="47354">MGRYSAKKFVILSFLNTIYDNPKVKTNFNNTEHKFMVNTLSHLGIGLLLAYALGLKGRKKLILLFLSILPDLDYFTYSIFTLISGSVSHEARNQLFYLLGHRELTHSIFFAFLVALFIWVKTKDRRFTLGGFQAVFLHILVDYTTSAKMSPFYPFSTDESALRAIYPLDPILNFLPLLPLFIVAGEYVKNRNKWKIGNKVNLKIDRRSIKTIDAWSRKLNGLTSFHGFVNRNERKLYASVILVLILWTTVFPIAKIFLINYVSDNEETRISYKNTYPISIGKFLAVYPYSNTHYKLLEISYWSGIKKSFYVEKVSVTGEVPDAQAYAEKARKLYSASVPQAIDYPVYSVSEDNGLITVILSDARNPYVDKWPYFDTVYRFVFDRKSGEYEAYESHYGRPEKKLGKNYFE</sequence>
<feature type="transmembrane region" description="Helical" evidence="1">
    <location>
        <begin position="61"/>
        <end position="84"/>
    </location>
</feature>
<dbReference type="EMBL" id="CP009526">
    <property type="protein sequence ID" value="AKB50399.1"/>
    <property type="molecule type" value="Genomic_DNA"/>
</dbReference>
<reference evidence="2 3" key="1">
    <citation type="submission" date="2014-07" db="EMBL/GenBank/DDBJ databases">
        <title>Methanogenic archaea and the global carbon cycle.</title>
        <authorList>
            <person name="Henriksen J.R."/>
            <person name="Luke J."/>
            <person name="Reinhart S."/>
            <person name="Benedict M.N."/>
            <person name="Youngblut N.D."/>
            <person name="Metcalf M.E."/>
            <person name="Whitaker R.J."/>
            <person name="Metcalf W.W."/>
        </authorList>
    </citation>
    <scope>NUCLEOTIDE SEQUENCE [LARGE SCALE GENOMIC DNA]</scope>
    <source>
        <strain evidence="2 3">Wiesmoor</strain>
    </source>
</reference>
<accession>A0A0E3QKM8</accession>
<gene>
    <name evidence="2" type="ORF">MSBRW_1146</name>
</gene>
<feature type="transmembrane region" description="Helical" evidence="1">
    <location>
        <begin position="236"/>
        <end position="258"/>
    </location>
</feature>
<keyword evidence="1" id="KW-0472">Membrane</keyword>
<dbReference type="InterPro" id="IPR007404">
    <property type="entry name" value="YdjM-like"/>
</dbReference>
<dbReference type="InterPro" id="IPR053170">
    <property type="entry name" value="Transcription_regulator"/>
</dbReference>
<name>A0A0E3QKM8_METBA</name>
<dbReference type="PATRIC" id="fig|1434109.4.peg.1428"/>
<dbReference type="Proteomes" id="UP000033038">
    <property type="component" value="Chromosome"/>
</dbReference>
<dbReference type="PANTHER" id="PTHR40031:SF1">
    <property type="entry name" value="MEMBRANE-BOUND METAL-DEPENDENT HYDROLASE"/>
    <property type="match status" value="1"/>
</dbReference>
<dbReference type="KEGG" id="mbw:MSBRW_1146"/>
<protein>
    <recommendedName>
        <fullName evidence="4">Membrane-bound metal-dependent hydrolase</fullName>
    </recommendedName>
</protein>
<dbReference type="AlphaFoldDB" id="A0A0E3QKM8"/>
<feature type="transmembrane region" description="Helical" evidence="1">
    <location>
        <begin position="164"/>
        <end position="185"/>
    </location>
</feature>